<evidence type="ECO:0000256" key="2">
    <source>
        <dbReference type="ARBA" id="ARBA00006086"/>
    </source>
</evidence>
<dbReference type="GO" id="GO:0005829">
    <property type="term" value="C:cytosol"/>
    <property type="evidence" value="ECO:0007669"/>
    <property type="project" value="TreeGrafter"/>
</dbReference>
<feature type="domain" description="ELP1 alpha-solenoid" evidence="9">
    <location>
        <begin position="638"/>
        <end position="834"/>
    </location>
</feature>
<protein>
    <recommendedName>
        <fullName evidence="5">Elongator complex protein 1</fullName>
    </recommendedName>
</protein>
<feature type="domain" description="ELP1 first N-terminal beta-propeller" evidence="7">
    <location>
        <begin position="49"/>
        <end position="330"/>
    </location>
</feature>
<dbReference type="AlphaFoldDB" id="A0AAW1V0T1"/>
<dbReference type="SUPFAM" id="SSF69322">
    <property type="entry name" value="Tricorn protease domain 2"/>
    <property type="match status" value="1"/>
</dbReference>
<dbReference type="GO" id="GO:0033588">
    <property type="term" value="C:elongator holoenzyme complex"/>
    <property type="evidence" value="ECO:0007669"/>
    <property type="project" value="InterPro"/>
</dbReference>
<feature type="domain" description="ELP1 three-helical bundle" evidence="10">
    <location>
        <begin position="1113"/>
        <end position="1185"/>
    </location>
</feature>
<feature type="compositionally biased region" description="Low complexity" evidence="6">
    <location>
        <begin position="1115"/>
        <end position="1127"/>
    </location>
</feature>
<evidence type="ECO:0000259" key="8">
    <source>
        <dbReference type="Pfam" id="PF23797"/>
    </source>
</evidence>
<dbReference type="Pfam" id="PF04762">
    <property type="entry name" value="Beta-prop_ELP1_1st"/>
    <property type="match status" value="1"/>
</dbReference>
<dbReference type="GO" id="GO:0005634">
    <property type="term" value="C:nucleus"/>
    <property type="evidence" value="ECO:0007669"/>
    <property type="project" value="UniProtKB-SubCell"/>
</dbReference>
<evidence type="ECO:0000256" key="5">
    <source>
        <dbReference type="PIRNR" id="PIRNR017233"/>
    </source>
</evidence>
<dbReference type="Proteomes" id="UP001431783">
    <property type="component" value="Unassembled WGS sequence"/>
</dbReference>
<dbReference type="PANTHER" id="PTHR12747">
    <property type="entry name" value="ELONGATOR COMPLEX PROTEIN 1"/>
    <property type="match status" value="1"/>
</dbReference>
<evidence type="ECO:0000259" key="10">
    <source>
        <dbReference type="Pfam" id="PF23936"/>
    </source>
</evidence>
<feature type="domain" description="ELP1 N-terminal second beta-propeller" evidence="8">
    <location>
        <begin position="384"/>
        <end position="582"/>
    </location>
</feature>
<dbReference type="InterPro" id="IPR056165">
    <property type="entry name" value="Beta-prop_ELP1_2nd"/>
</dbReference>
<feature type="compositionally biased region" description="Basic and acidic residues" evidence="6">
    <location>
        <begin position="1135"/>
        <end position="1145"/>
    </location>
</feature>
<dbReference type="GO" id="GO:0002926">
    <property type="term" value="P:tRNA wobble base 5-methoxycarbonylmethyl-2-thiouridinylation"/>
    <property type="evidence" value="ECO:0007669"/>
    <property type="project" value="TreeGrafter"/>
</dbReference>
<evidence type="ECO:0000313" key="11">
    <source>
        <dbReference type="EMBL" id="KAK9889271.1"/>
    </source>
</evidence>
<accession>A0AAW1V0T1</accession>
<organism evidence="11 12">
    <name type="scientific">Henosepilachna vigintioctopunctata</name>
    <dbReference type="NCBI Taxonomy" id="420089"/>
    <lineage>
        <taxon>Eukaryota</taxon>
        <taxon>Metazoa</taxon>
        <taxon>Ecdysozoa</taxon>
        <taxon>Arthropoda</taxon>
        <taxon>Hexapoda</taxon>
        <taxon>Insecta</taxon>
        <taxon>Pterygota</taxon>
        <taxon>Neoptera</taxon>
        <taxon>Endopterygota</taxon>
        <taxon>Coleoptera</taxon>
        <taxon>Polyphaga</taxon>
        <taxon>Cucujiformia</taxon>
        <taxon>Coccinelloidea</taxon>
        <taxon>Coccinellidae</taxon>
        <taxon>Epilachninae</taxon>
        <taxon>Epilachnini</taxon>
        <taxon>Henosepilachna</taxon>
    </lineage>
</organism>
<dbReference type="InterPro" id="IPR006849">
    <property type="entry name" value="Elp1"/>
</dbReference>
<dbReference type="InterPro" id="IPR056167">
    <property type="entry name" value="A-sol_ELP1"/>
</dbReference>
<dbReference type="Pfam" id="PF23936">
    <property type="entry name" value="HB_ELP1"/>
    <property type="match status" value="1"/>
</dbReference>
<evidence type="ECO:0000256" key="1">
    <source>
        <dbReference type="ARBA" id="ARBA00005043"/>
    </source>
</evidence>
<evidence type="ECO:0000259" key="9">
    <source>
        <dbReference type="Pfam" id="PF23925"/>
    </source>
</evidence>
<comment type="subcellular location">
    <subcellularLocation>
        <location evidence="5">Cytoplasm</location>
    </subcellularLocation>
    <subcellularLocation>
        <location evidence="5">Nucleus</location>
    </subcellularLocation>
</comment>
<comment type="caution">
    <text evidence="11">The sequence shown here is derived from an EMBL/GenBank/DDBJ whole genome shotgun (WGS) entry which is preliminary data.</text>
</comment>
<keyword evidence="4" id="KW-0819">tRNA processing</keyword>
<keyword evidence="5" id="KW-0539">Nucleus</keyword>
<gene>
    <name evidence="11" type="ORF">WA026_004550</name>
</gene>
<evidence type="ECO:0000313" key="12">
    <source>
        <dbReference type="Proteomes" id="UP001431783"/>
    </source>
</evidence>
<keyword evidence="12" id="KW-1185">Reference proteome</keyword>
<dbReference type="GO" id="GO:0000049">
    <property type="term" value="F:tRNA binding"/>
    <property type="evidence" value="ECO:0007669"/>
    <property type="project" value="TreeGrafter"/>
</dbReference>
<dbReference type="InterPro" id="IPR056169">
    <property type="entry name" value="HB_ELP1"/>
</dbReference>
<dbReference type="Pfam" id="PF23797">
    <property type="entry name" value="Beta-prop_ELP1_2nd"/>
    <property type="match status" value="1"/>
</dbReference>
<evidence type="ECO:0000259" key="7">
    <source>
        <dbReference type="Pfam" id="PF04762"/>
    </source>
</evidence>
<name>A0AAW1V0T1_9CUCU</name>
<evidence type="ECO:0000256" key="4">
    <source>
        <dbReference type="ARBA" id="ARBA00022694"/>
    </source>
</evidence>
<dbReference type="PIRSF" id="PIRSF017233">
    <property type="entry name" value="IKAP"/>
    <property type="match status" value="1"/>
</dbReference>
<dbReference type="PANTHER" id="PTHR12747:SF0">
    <property type="entry name" value="ELONGATOR COMPLEX PROTEIN 1"/>
    <property type="match status" value="1"/>
</dbReference>
<feature type="region of interest" description="Disordered" evidence="6">
    <location>
        <begin position="1115"/>
        <end position="1145"/>
    </location>
</feature>
<dbReference type="InterPro" id="IPR056164">
    <property type="entry name" value="Beta-prop_ELP1_1st"/>
</dbReference>
<proteinExistence type="inferred from homology"/>
<evidence type="ECO:0000256" key="6">
    <source>
        <dbReference type="SAM" id="MobiDB-lite"/>
    </source>
</evidence>
<comment type="function">
    <text evidence="5">Component of the elongator complex which is required for multiple tRNA modifications, including mcm5U (5-methoxycarbonylmethyl uridine), mcm5s2U (5-methoxycarbonylmethyl-2-thiouridine), and ncm5U (5-carbamoylmethyl uridine). The elongator complex catalyzes formation of carboxymethyluridine in the wobble base at position 34 in tRNAs.</text>
</comment>
<dbReference type="Pfam" id="PF23925">
    <property type="entry name" value="A-sol_ELP1"/>
    <property type="match status" value="1"/>
</dbReference>
<reference evidence="11 12" key="1">
    <citation type="submission" date="2023-03" db="EMBL/GenBank/DDBJ databases">
        <title>Genome insight into feeding habits of ladybird beetles.</title>
        <authorList>
            <person name="Li H.-S."/>
            <person name="Huang Y.-H."/>
            <person name="Pang H."/>
        </authorList>
    </citation>
    <scope>NUCLEOTIDE SEQUENCE [LARGE SCALE GENOMIC DNA]</scope>
    <source>
        <strain evidence="11">SYSU_2023b</strain>
        <tissue evidence="11">Whole body</tissue>
    </source>
</reference>
<sequence>MDNLKPLKIRCLPIDDIKGEVIYVSLGEECLNKEVYYLEKGSLICVNLVEREKVVLGTDIINVISGEYMSTQSKITVSTTTSTVIVDCETKRYYRHEYDKEVVQIGWNNTYDYLAVVFKDGTVLTFVFDIRFQLISQGTGSIHSSVQVVQDVGWGSKLTQFQGPKLADEVQSTEPHLTPVDDLKPRITWRGNNDEFIVSFITEGVRQFKVFDHLCLPKACSRLLNGKMYGPIAWKPQGNIIAAAIFQDEKNCIALFEKNGLFKMMFPLVDICFPVTFLSWSACGKVLNVAQEDQKKQTHICLYITSNYRWYMKQHLFFSNVNSLCTLNWTLSSPHCVELMAVSKSQVLHFKYKFVFDYDRKHNLIAAINGKTLRIHGSGEVIDPPPSCTDIIVLDNPINMITFHPSKDIAAAIDSANNLYCFSVNGVKLTVTNQVFLSKPVFPLNINHLFFKGNNPHFLVENLQECSSGIYELDTKSQQLLRRKNIDVTLHAIEQVCVINDIVIIQDKKYRTIFREGENPQTFPNLPYALHIIPLQFGSDVFCLILTPEDDLYVEEDLIFRGITSMMIHNGFLLLTDATSLYSLKVNQYIIETLNCDGLSQFHKRPLNESARIACMIGNTCKVLLHTPRGNLEIISCRSMEVKLLEEMLSKQNWSEAIKFTRLSKLNWNLLIDLDSERFYSNLERIIEVCNSQHVLNAIVDDISDKNCLSTIYFKTTTIIPFTPLNKRRDFLTKLGDYLDQSGAFADYLPTIMKICVDQNDIEKAMNYTMFLLNSPEKEYRQKADLAVTLLRIHVGVEDLFKAALETFDLHLADFVAKKCQMNPQEIDPIINELKTMGSLETRLSIHLRYQNWEEAICYMLRKPDLDKNEILNFIEEHDVARRAYLEMLKLKISFKTDIAKLYAESLISAKCHDEAAIILVQHSLYDEAVQQFKLAFNVRKFLEYLPLSSFTDANKLELYKDFAQKLIMMEKICEAALLYDDYLEDHLTAVKTLADGKEFVAALALARKYRFYDFIDINILPEMICLVNNIMKQVDEYNSIFEKYFERLMKLRNFKKFNFDMAKKRTRRHHDDDDDNAASIDSFGSNSLKVLEKERITEFNAYFQIDNDLQSVISSDSGKSSKSSGSTVTQKQVRKLEKQKQDMTEGSRFEDIALMREMHIMITTAFKYGPEFRELCLSLIEYSAMDLNCLKHHHAKLYEIQMLMKDYVYMIWDEDFCAESKATYISENIFYMDEQFRTSPAEVEDPGFSWVLETFE</sequence>
<comment type="similarity">
    <text evidence="2 5">Belongs to the ELP1/IKA1 family.</text>
</comment>
<comment type="pathway">
    <text evidence="1">tRNA modification; 5-methoxycarbonylmethyl-2-thiouridine-tRNA biosynthesis.</text>
</comment>
<evidence type="ECO:0000256" key="3">
    <source>
        <dbReference type="ARBA" id="ARBA00022490"/>
    </source>
</evidence>
<keyword evidence="3 5" id="KW-0963">Cytoplasm</keyword>
<dbReference type="EMBL" id="JARQZJ010000122">
    <property type="protein sequence ID" value="KAK9889271.1"/>
    <property type="molecule type" value="Genomic_DNA"/>
</dbReference>